<dbReference type="Proteomes" id="UP000566819">
    <property type="component" value="Unassembled WGS sequence"/>
</dbReference>
<evidence type="ECO:0000256" key="1">
    <source>
        <dbReference type="SAM" id="Phobius"/>
    </source>
</evidence>
<evidence type="ECO:0000313" key="3">
    <source>
        <dbReference type="Proteomes" id="UP000566819"/>
    </source>
</evidence>
<reference evidence="2 3" key="1">
    <citation type="submission" date="2020-03" db="EMBL/GenBank/DDBJ databases">
        <title>Draft Genome Sequence of Cudoniella acicularis.</title>
        <authorList>
            <person name="Buettner E."/>
            <person name="Kellner H."/>
        </authorList>
    </citation>
    <scope>NUCLEOTIDE SEQUENCE [LARGE SCALE GENOMIC DNA]</scope>
    <source>
        <strain evidence="2 3">DSM 108380</strain>
    </source>
</reference>
<gene>
    <name evidence="2" type="ORF">G7Y89_g13932</name>
</gene>
<sequence length="356" mass="41128">MESREFPLSRKTKQELVKTIFEVEFSEADNDSFFDFYQRAVDGIEEALAKFLSYDEREDAAEIIDDSINLGVRILLMVRTGGFLTIGRLIALSGETKVGWKDAQLADIIYKHFTHQKFIKQHVKLEKIFNARNLERIAGVEIRWTSNLADHLRMQDEDKAVEVFHYASFLRLHQKSPILPVAFIDETFRALALLLPEHDREVEKWFSGHQIKLEKRRKPPLDSMARECGQLKVEERQINKFEYWHDRLVILKQVFDEAEPSSMRQWWRDRRRRVQWYTFWVAAIVLALTIVFGLIQCVEGRHNLGSDRSRVVAAGGVAILPLATAMSYVIRAIVIEATENEGFPGECGVTTAGCLT</sequence>
<keyword evidence="1" id="KW-0472">Membrane</keyword>
<dbReference type="AlphaFoldDB" id="A0A8H4R6J1"/>
<evidence type="ECO:0000313" key="2">
    <source>
        <dbReference type="EMBL" id="KAF4624242.1"/>
    </source>
</evidence>
<accession>A0A8H4R6J1</accession>
<comment type="caution">
    <text evidence="2">The sequence shown here is derived from an EMBL/GenBank/DDBJ whole genome shotgun (WGS) entry which is preliminary data.</text>
</comment>
<keyword evidence="3" id="KW-1185">Reference proteome</keyword>
<organism evidence="2 3">
    <name type="scientific">Cudoniella acicularis</name>
    <dbReference type="NCBI Taxonomy" id="354080"/>
    <lineage>
        <taxon>Eukaryota</taxon>
        <taxon>Fungi</taxon>
        <taxon>Dikarya</taxon>
        <taxon>Ascomycota</taxon>
        <taxon>Pezizomycotina</taxon>
        <taxon>Leotiomycetes</taxon>
        <taxon>Helotiales</taxon>
        <taxon>Tricladiaceae</taxon>
        <taxon>Cudoniella</taxon>
    </lineage>
</organism>
<dbReference type="OrthoDB" id="5428890at2759"/>
<name>A0A8H4R6J1_9HELO</name>
<keyword evidence="1" id="KW-0812">Transmembrane</keyword>
<feature type="transmembrane region" description="Helical" evidence="1">
    <location>
        <begin position="311"/>
        <end position="330"/>
    </location>
</feature>
<feature type="transmembrane region" description="Helical" evidence="1">
    <location>
        <begin position="274"/>
        <end position="295"/>
    </location>
</feature>
<keyword evidence="1" id="KW-1133">Transmembrane helix</keyword>
<protein>
    <submittedName>
        <fullName evidence="2">Uncharacterized protein</fullName>
    </submittedName>
</protein>
<dbReference type="EMBL" id="JAAMPI010001723">
    <property type="protein sequence ID" value="KAF4624242.1"/>
    <property type="molecule type" value="Genomic_DNA"/>
</dbReference>
<proteinExistence type="predicted"/>